<dbReference type="EMBL" id="JBHRZH010000009">
    <property type="protein sequence ID" value="MFC3761664.1"/>
    <property type="molecule type" value="Genomic_DNA"/>
</dbReference>
<protein>
    <submittedName>
        <fullName evidence="2">Uncharacterized protein</fullName>
    </submittedName>
</protein>
<name>A0ABV7YC60_9ACTN</name>
<dbReference type="RefSeq" id="WP_205114262.1">
    <property type="nucleotide sequence ID" value="NZ_JAFBCM010000001.1"/>
</dbReference>
<evidence type="ECO:0000256" key="1">
    <source>
        <dbReference type="SAM" id="MobiDB-lite"/>
    </source>
</evidence>
<accession>A0ABV7YC60</accession>
<dbReference type="Proteomes" id="UP001595699">
    <property type="component" value="Unassembled WGS sequence"/>
</dbReference>
<comment type="caution">
    <text evidence="2">The sequence shown here is derived from an EMBL/GenBank/DDBJ whole genome shotgun (WGS) entry which is preliminary data.</text>
</comment>
<proteinExistence type="predicted"/>
<feature type="region of interest" description="Disordered" evidence="1">
    <location>
        <begin position="56"/>
        <end position="79"/>
    </location>
</feature>
<reference evidence="3" key="1">
    <citation type="journal article" date="2019" name="Int. J. Syst. Evol. Microbiol.">
        <title>The Global Catalogue of Microorganisms (GCM) 10K type strain sequencing project: providing services to taxonomists for standard genome sequencing and annotation.</title>
        <authorList>
            <consortium name="The Broad Institute Genomics Platform"/>
            <consortium name="The Broad Institute Genome Sequencing Center for Infectious Disease"/>
            <person name="Wu L."/>
            <person name="Ma J."/>
        </authorList>
    </citation>
    <scope>NUCLEOTIDE SEQUENCE [LARGE SCALE GENOMIC DNA]</scope>
    <source>
        <strain evidence="3">CGMCC 4.7241</strain>
    </source>
</reference>
<gene>
    <name evidence="2" type="ORF">ACFOUW_12525</name>
</gene>
<evidence type="ECO:0000313" key="3">
    <source>
        <dbReference type="Proteomes" id="UP001595699"/>
    </source>
</evidence>
<evidence type="ECO:0000313" key="2">
    <source>
        <dbReference type="EMBL" id="MFC3761664.1"/>
    </source>
</evidence>
<feature type="compositionally biased region" description="Pro residues" evidence="1">
    <location>
        <begin position="69"/>
        <end position="79"/>
    </location>
</feature>
<sequence>MTQQPGRYGRLSAAQQQEREEFIAARNAAVAEGDTRPLREWLAKVEAREEARHRLLVDRASNRPAGAPRQPPSSAPPAG</sequence>
<organism evidence="2 3">
    <name type="scientific">Tenggerimyces flavus</name>
    <dbReference type="NCBI Taxonomy" id="1708749"/>
    <lineage>
        <taxon>Bacteria</taxon>
        <taxon>Bacillati</taxon>
        <taxon>Actinomycetota</taxon>
        <taxon>Actinomycetes</taxon>
        <taxon>Propionibacteriales</taxon>
        <taxon>Nocardioidaceae</taxon>
        <taxon>Tenggerimyces</taxon>
    </lineage>
</organism>
<keyword evidence="3" id="KW-1185">Reference proteome</keyword>